<name>A0ABT5D0L5_9ENTR</name>
<proteinExistence type="predicted"/>
<dbReference type="EMBL" id="JAQNDI010000037">
    <property type="protein sequence ID" value="MDC0696735.1"/>
    <property type="molecule type" value="Genomic_DNA"/>
</dbReference>
<keyword evidence="2" id="KW-1185">Reference proteome</keyword>
<gene>
    <name evidence="1" type="ORF">PIK62_29630</name>
</gene>
<evidence type="ECO:0000313" key="2">
    <source>
        <dbReference type="Proteomes" id="UP001221816"/>
    </source>
</evidence>
<sequence length="64" mass="7071">SNITTNGIRTVHWDIVRHGNICGGEPVMGKAIKSVWKYRGQSKFIVQGGIFCSSFVFVINSESL</sequence>
<reference evidence="1 2" key="1">
    <citation type="submission" date="2023-01" db="EMBL/GenBank/DDBJ databases">
        <authorList>
            <person name="Dale J."/>
        </authorList>
    </citation>
    <scope>NUCLEOTIDE SEQUENCE [LARGE SCALE GENOMIC DNA]</scope>
    <source>
        <strain evidence="1 2">2022EL-01098</strain>
    </source>
</reference>
<dbReference type="RefSeq" id="WP_272028451.1">
    <property type="nucleotide sequence ID" value="NZ_JAQNDI010000037.1"/>
</dbReference>
<dbReference type="Proteomes" id="UP001221816">
    <property type="component" value="Unassembled WGS sequence"/>
</dbReference>
<feature type="non-terminal residue" evidence="1">
    <location>
        <position position="1"/>
    </location>
</feature>
<protein>
    <submittedName>
        <fullName evidence="1">Uncharacterized protein</fullName>
    </submittedName>
</protein>
<comment type="caution">
    <text evidence="1">The sequence shown here is derived from an EMBL/GenBank/DDBJ whole genome shotgun (WGS) entry which is preliminary data.</text>
</comment>
<evidence type="ECO:0000313" key="1">
    <source>
        <dbReference type="EMBL" id="MDC0696735.1"/>
    </source>
</evidence>
<organism evidence="1 2">
    <name type="scientific">Klebsiella pasteurii</name>
    <dbReference type="NCBI Taxonomy" id="2587529"/>
    <lineage>
        <taxon>Bacteria</taxon>
        <taxon>Pseudomonadati</taxon>
        <taxon>Pseudomonadota</taxon>
        <taxon>Gammaproteobacteria</taxon>
        <taxon>Enterobacterales</taxon>
        <taxon>Enterobacteriaceae</taxon>
        <taxon>Klebsiella/Raoultella group</taxon>
        <taxon>Klebsiella</taxon>
    </lineage>
</organism>
<accession>A0ABT5D0L5</accession>